<evidence type="ECO:0000313" key="1">
    <source>
        <dbReference type="EMBL" id="GBM47128.1"/>
    </source>
</evidence>
<protein>
    <submittedName>
        <fullName evidence="1">Uncharacterized protein</fullName>
    </submittedName>
</protein>
<sequence>MTPCRSNNSTSPLPSSLHSCLAVAPIQSMIWAGEAGQEQGQEEKVFSLSMNFKLLMCPLRNLANAVWPPYDLLVASSWQGVFLGGVGDVRRELFLLVGPPKA</sequence>
<evidence type="ECO:0000313" key="2">
    <source>
        <dbReference type="Proteomes" id="UP000499080"/>
    </source>
</evidence>
<proteinExistence type="predicted"/>
<reference evidence="1 2" key="1">
    <citation type="journal article" date="2019" name="Sci. Rep.">
        <title>Orb-weaving spider Araneus ventricosus genome elucidates the spidroin gene catalogue.</title>
        <authorList>
            <person name="Kono N."/>
            <person name="Nakamura H."/>
            <person name="Ohtoshi R."/>
            <person name="Moran D.A.P."/>
            <person name="Shinohara A."/>
            <person name="Yoshida Y."/>
            <person name="Fujiwara M."/>
            <person name="Mori M."/>
            <person name="Tomita M."/>
            <person name="Arakawa K."/>
        </authorList>
    </citation>
    <scope>NUCLEOTIDE SEQUENCE [LARGE SCALE GENOMIC DNA]</scope>
</reference>
<dbReference type="EMBL" id="BGPR01176068">
    <property type="protein sequence ID" value="GBM47128.1"/>
    <property type="molecule type" value="Genomic_DNA"/>
</dbReference>
<keyword evidence="2" id="KW-1185">Reference proteome</keyword>
<comment type="caution">
    <text evidence="1">The sequence shown here is derived from an EMBL/GenBank/DDBJ whole genome shotgun (WGS) entry which is preliminary data.</text>
</comment>
<dbReference type="AlphaFoldDB" id="A0A4Y2G3B0"/>
<accession>A0A4Y2G3B0</accession>
<gene>
    <name evidence="1" type="ORF">AVEN_38589_1</name>
</gene>
<dbReference type="Proteomes" id="UP000499080">
    <property type="component" value="Unassembled WGS sequence"/>
</dbReference>
<organism evidence="1 2">
    <name type="scientific">Araneus ventricosus</name>
    <name type="common">Orbweaver spider</name>
    <name type="synonym">Epeira ventricosa</name>
    <dbReference type="NCBI Taxonomy" id="182803"/>
    <lineage>
        <taxon>Eukaryota</taxon>
        <taxon>Metazoa</taxon>
        <taxon>Ecdysozoa</taxon>
        <taxon>Arthropoda</taxon>
        <taxon>Chelicerata</taxon>
        <taxon>Arachnida</taxon>
        <taxon>Araneae</taxon>
        <taxon>Araneomorphae</taxon>
        <taxon>Entelegynae</taxon>
        <taxon>Araneoidea</taxon>
        <taxon>Araneidae</taxon>
        <taxon>Araneus</taxon>
    </lineage>
</organism>
<name>A0A4Y2G3B0_ARAVE</name>